<proteinExistence type="predicted"/>
<reference evidence="5 6" key="1">
    <citation type="submission" date="2013-08" db="EMBL/GenBank/DDBJ databases">
        <authorList>
            <person name="Durkin A.S."/>
            <person name="Haft D.R."/>
            <person name="McCorrison J."/>
            <person name="Torralba M."/>
            <person name="Gillis M."/>
            <person name="Haft D.H."/>
            <person name="Methe B."/>
            <person name="Sutton G."/>
            <person name="Nelson K.E."/>
        </authorList>
    </citation>
    <scope>NUCLEOTIDE SEQUENCE [LARGE SCALE GENOMIC DNA]</scope>
    <source>
        <strain evidence="5 6">F0195</strain>
    </source>
</reference>
<evidence type="ECO:0000256" key="3">
    <source>
        <dbReference type="ARBA" id="ARBA00023163"/>
    </source>
</evidence>
<evidence type="ECO:0000256" key="1">
    <source>
        <dbReference type="ARBA" id="ARBA00023015"/>
    </source>
</evidence>
<dbReference type="PANTHER" id="PTHR42756:SF1">
    <property type="entry name" value="TRANSCRIPTIONAL REPRESSOR OF EMRAB OPERON"/>
    <property type="match status" value="1"/>
</dbReference>
<evidence type="ECO:0000256" key="2">
    <source>
        <dbReference type="ARBA" id="ARBA00023125"/>
    </source>
</evidence>
<dbReference type="OrthoDB" id="5461037at2"/>
<dbReference type="GO" id="GO:0003700">
    <property type="term" value="F:DNA-binding transcription factor activity"/>
    <property type="evidence" value="ECO:0007669"/>
    <property type="project" value="InterPro"/>
</dbReference>
<feature type="domain" description="HTH marR-type" evidence="4">
    <location>
        <begin position="21"/>
        <end position="161"/>
    </location>
</feature>
<dbReference type="PROSITE" id="PS50995">
    <property type="entry name" value="HTH_MARR_2"/>
    <property type="match status" value="1"/>
</dbReference>
<dbReference type="Pfam" id="PF01047">
    <property type="entry name" value="MarR"/>
    <property type="match status" value="1"/>
</dbReference>
<keyword evidence="6" id="KW-1185">Reference proteome</keyword>
<evidence type="ECO:0000313" key="6">
    <source>
        <dbReference type="Proteomes" id="UP000016638"/>
    </source>
</evidence>
<keyword evidence="3" id="KW-0804">Transcription</keyword>
<name>U2T1G5_9ACTN</name>
<accession>U2T1G5</accession>
<dbReference type="Proteomes" id="UP000016638">
    <property type="component" value="Unassembled WGS sequence"/>
</dbReference>
<evidence type="ECO:0000313" key="5">
    <source>
        <dbReference type="EMBL" id="ERL06899.1"/>
    </source>
</evidence>
<dbReference type="PANTHER" id="PTHR42756">
    <property type="entry name" value="TRANSCRIPTIONAL REGULATOR, MARR"/>
    <property type="match status" value="1"/>
</dbReference>
<dbReference type="Gene3D" id="1.10.10.10">
    <property type="entry name" value="Winged helix-like DNA-binding domain superfamily/Winged helix DNA-binding domain"/>
    <property type="match status" value="1"/>
</dbReference>
<dbReference type="STRING" id="1125712.HMPREF1316_0970"/>
<dbReference type="EMBL" id="AWEZ01000061">
    <property type="protein sequence ID" value="ERL06899.1"/>
    <property type="molecule type" value="Genomic_DNA"/>
</dbReference>
<gene>
    <name evidence="5" type="ORF">HMPREF1316_0970</name>
</gene>
<evidence type="ECO:0000259" key="4">
    <source>
        <dbReference type="PROSITE" id="PS50995"/>
    </source>
</evidence>
<dbReference type="SUPFAM" id="SSF46785">
    <property type="entry name" value="Winged helix' DNA-binding domain"/>
    <property type="match status" value="1"/>
</dbReference>
<dbReference type="eggNOG" id="COG1846">
    <property type="taxonomic scope" value="Bacteria"/>
</dbReference>
<dbReference type="InterPro" id="IPR000835">
    <property type="entry name" value="HTH_MarR-typ"/>
</dbReference>
<comment type="caution">
    <text evidence="5">The sequence shown here is derived from an EMBL/GenBank/DDBJ whole genome shotgun (WGS) entry which is preliminary data.</text>
</comment>
<dbReference type="RefSeq" id="WP_021726638.1">
    <property type="nucleotide sequence ID" value="NZ_AWEZ01000061.1"/>
</dbReference>
<sequence length="171" mass="18810">MAQGPKRTACHKNGADTAMLAHELGDLLMELCHAVGSLEGSLLSERSDLSLSTRDARAIAIVGGATIREHRTLGISELAEACEVSAPSATCMARRLVDKGLLVREQDVLDARRVNLHLTRRGERVYRVHVPFRMNMVRRIVQDMNSVERAALLTGVRRMAGYYHGIEVGHA</sequence>
<protein>
    <submittedName>
        <fullName evidence="5">MarR family protein</fullName>
    </submittedName>
</protein>
<dbReference type="InterPro" id="IPR036390">
    <property type="entry name" value="WH_DNA-bd_sf"/>
</dbReference>
<organism evidence="5 6">
    <name type="scientific">Olsenella profusa F0195</name>
    <dbReference type="NCBI Taxonomy" id="1125712"/>
    <lineage>
        <taxon>Bacteria</taxon>
        <taxon>Bacillati</taxon>
        <taxon>Actinomycetota</taxon>
        <taxon>Coriobacteriia</taxon>
        <taxon>Coriobacteriales</taxon>
        <taxon>Atopobiaceae</taxon>
        <taxon>Olsenella</taxon>
    </lineage>
</organism>
<dbReference type="PATRIC" id="fig|1125712.3.peg.1811"/>
<dbReference type="AlphaFoldDB" id="U2T1G5"/>
<keyword evidence="1" id="KW-0805">Transcription regulation</keyword>
<dbReference type="SMART" id="SM00347">
    <property type="entry name" value="HTH_MARR"/>
    <property type="match status" value="1"/>
</dbReference>
<dbReference type="GO" id="GO:0003677">
    <property type="term" value="F:DNA binding"/>
    <property type="evidence" value="ECO:0007669"/>
    <property type="project" value="UniProtKB-KW"/>
</dbReference>
<dbReference type="InterPro" id="IPR036388">
    <property type="entry name" value="WH-like_DNA-bd_sf"/>
</dbReference>
<keyword evidence="2" id="KW-0238">DNA-binding</keyword>